<dbReference type="PANTHER" id="PTHR34123">
    <property type="entry name" value="OS04G0578200 PROTEIN"/>
    <property type="match status" value="1"/>
</dbReference>
<dbReference type="Pfam" id="PF10184">
    <property type="entry name" value="DUF2358"/>
    <property type="match status" value="1"/>
</dbReference>
<dbReference type="EMBL" id="JAFEMO010000004">
    <property type="protein sequence ID" value="KAH7571936.1"/>
    <property type="molecule type" value="Genomic_DNA"/>
</dbReference>
<protein>
    <submittedName>
        <fullName evidence="1">Uncharacterized protein</fullName>
    </submittedName>
</protein>
<comment type="caution">
    <text evidence="1">The sequence shown here is derived from an EMBL/GenBank/DDBJ whole genome shotgun (WGS) entry which is preliminary data.</text>
</comment>
<dbReference type="Proteomes" id="UP000827721">
    <property type="component" value="Unassembled WGS sequence"/>
</dbReference>
<dbReference type="PANTHER" id="PTHR34123:SF4">
    <property type="entry name" value="PHOSPHORIBOSYLTRANSFERASE-LIKE PROTEIN, PUTATIVE (DUF2358)-RELATED"/>
    <property type="match status" value="1"/>
</dbReference>
<dbReference type="InterPro" id="IPR032710">
    <property type="entry name" value="NTF2-like_dom_sf"/>
</dbReference>
<name>A0ABQ8I5M1_9ROSI</name>
<sequence length="255" mass="28957">MARISCFCQPNPTVYHHRSFFRRLHAVRCTLDNHHHHNNNQKKATPQVLKFAVTGVTELLRLFSSEVDKTRQEDEISVSVSGIDDVVTVLKSDYENAYFVTGIFTSAIYVEDCLFEDPTISFRGTELYSRNLKLLVPFFESPSIRLQKIEKGINSKTNIVLATWKLRTYLKLPWRPVISIDGSTIYELNDEFKIIRHAESWNVSALEAIGQIFTPIPNLDSEDKTESKESNGGCGGKAWQGMRAVLALIALVICF</sequence>
<reference evidence="1 2" key="1">
    <citation type="submission" date="2021-02" db="EMBL/GenBank/DDBJ databases">
        <title>Plant Genome Project.</title>
        <authorList>
            <person name="Zhang R.-G."/>
        </authorList>
    </citation>
    <scope>NUCLEOTIDE SEQUENCE [LARGE SCALE GENOMIC DNA]</scope>
    <source>
        <tissue evidence="1">Leaves</tissue>
    </source>
</reference>
<keyword evidence="2" id="KW-1185">Reference proteome</keyword>
<evidence type="ECO:0000313" key="1">
    <source>
        <dbReference type="EMBL" id="KAH7571936.1"/>
    </source>
</evidence>
<dbReference type="SUPFAM" id="SSF54427">
    <property type="entry name" value="NTF2-like"/>
    <property type="match status" value="1"/>
</dbReference>
<evidence type="ECO:0000313" key="2">
    <source>
        <dbReference type="Proteomes" id="UP000827721"/>
    </source>
</evidence>
<organism evidence="1 2">
    <name type="scientific">Xanthoceras sorbifolium</name>
    <dbReference type="NCBI Taxonomy" id="99658"/>
    <lineage>
        <taxon>Eukaryota</taxon>
        <taxon>Viridiplantae</taxon>
        <taxon>Streptophyta</taxon>
        <taxon>Embryophyta</taxon>
        <taxon>Tracheophyta</taxon>
        <taxon>Spermatophyta</taxon>
        <taxon>Magnoliopsida</taxon>
        <taxon>eudicotyledons</taxon>
        <taxon>Gunneridae</taxon>
        <taxon>Pentapetalae</taxon>
        <taxon>rosids</taxon>
        <taxon>malvids</taxon>
        <taxon>Sapindales</taxon>
        <taxon>Sapindaceae</taxon>
        <taxon>Xanthoceroideae</taxon>
        <taxon>Xanthoceras</taxon>
    </lineage>
</organism>
<accession>A0ABQ8I5M1</accession>
<dbReference type="InterPro" id="IPR018790">
    <property type="entry name" value="DUF2358"/>
</dbReference>
<gene>
    <name evidence="1" type="ORF">JRO89_XS04G0169200</name>
</gene>
<proteinExistence type="predicted"/>